<comment type="caution">
    <text evidence="1">The sequence shown here is derived from an EMBL/GenBank/DDBJ whole genome shotgun (WGS) entry which is preliminary data.</text>
</comment>
<dbReference type="AlphaFoldDB" id="A0A1Y1VQ79"/>
<protein>
    <submittedName>
        <fullName evidence="1">Uncharacterized protein</fullName>
    </submittedName>
</protein>
<accession>A0A1Y1VQ79</accession>
<dbReference type="InParanoid" id="A0A1Y1VQ79"/>
<organism evidence="1 2">
    <name type="scientific">Basidiobolus meristosporus CBS 931.73</name>
    <dbReference type="NCBI Taxonomy" id="1314790"/>
    <lineage>
        <taxon>Eukaryota</taxon>
        <taxon>Fungi</taxon>
        <taxon>Fungi incertae sedis</taxon>
        <taxon>Zoopagomycota</taxon>
        <taxon>Entomophthoromycotina</taxon>
        <taxon>Basidiobolomycetes</taxon>
        <taxon>Basidiobolales</taxon>
        <taxon>Basidiobolaceae</taxon>
        <taxon>Basidiobolus</taxon>
    </lineage>
</organism>
<dbReference type="OrthoDB" id="6375174at2759"/>
<evidence type="ECO:0000313" key="2">
    <source>
        <dbReference type="Proteomes" id="UP000193498"/>
    </source>
</evidence>
<evidence type="ECO:0000313" key="1">
    <source>
        <dbReference type="EMBL" id="ORX63430.1"/>
    </source>
</evidence>
<dbReference type="Proteomes" id="UP000193498">
    <property type="component" value="Unassembled WGS sequence"/>
</dbReference>
<name>A0A1Y1VQ79_9FUNG</name>
<keyword evidence="2" id="KW-1185">Reference proteome</keyword>
<reference evidence="1 2" key="1">
    <citation type="submission" date="2016-07" db="EMBL/GenBank/DDBJ databases">
        <title>Pervasive Adenine N6-methylation of Active Genes in Fungi.</title>
        <authorList>
            <consortium name="DOE Joint Genome Institute"/>
            <person name="Mondo S.J."/>
            <person name="Dannebaum R.O."/>
            <person name="Kuo R.C."/>
            <person name="Labutti K."/>
            <person name="Haridas S."/>
            <person name="Kuo A."/>
            <person name="Salamov A."/>
            <person name="Ahrendt S.R."/>
            <person name="Lipzen A."/>
            <person name="Sullivan W."/>
            <person name="Andreopoulos W.B."/>
            <person name="Clum A."/>
            <person name="Lindquist E."/>
            <person name="Daum C."/>
            <person name="Ramamoorthy G.K."/>
            <person name="Gryganskyi A."/>
            <person name="Culley D."/>
            <person name="Magnuson J.K."/>
            <person name="James T.Y."/>
            <person name="O'Malley M.A."/>
            <person name="Stajich J.E."/>
            <person name="Spatafora J.W."/>
            <person name="Visel A."/>
            <person name="Grigoriev I.V."/>
        </authorList>
    </citation>
    <scope>NUCLEOTIDE SEQUENCE [LARGE SCALE GENOMIC DNA]</scope>
    <source>
        <strain evidence="1 2">CBS 931.73</strain>
    </source>
</reference>
<feature type="non-terminal residue" evidence="1">
    <location>
        <position position="1"/>
    </location>
</feature>
<sequence length="56" mass="6627">YRSYSGNKARYINEQFIELFDMDLVTLPAELPEWFVEQYKLLVRGPSTSAEYGMRC</sequence>
<dbReference type="EMBL" id="MCFE01001316">
    <property type="protein sequence ID" value="ORX63430.1"/>
    <property type="molecule type" value="Genomic_DNA"/>
</dbReference>
<proteinExistence type="predicted"/>
<gene>
    <name evidence="1" type="ORF">K493DRAFT_250082</name>
</gene>